<keyword evidence="1" id="KW-0812">Transmembrane</keyword>
<feature type="transmembrane region" description="Helical" evidence="1">
    <location>
        <begin position="291"/>
        <end position="312"/>
    </location>
</feature>
<feature type="transmembrane region" description="Helical" evidence="1">
    <location>
        <begin position="219"/>
        <end position="237"/>
    </location>
</feature>
<evidence type="ECO:0000313" key="2">
    <source>
        <dbReference type="EMBL" id="OGF14030.1"/>
    </source>
</evidence>
<organism evidence="2 3">
    <name type="scientific">Candidatus Edwardsbacteria bacterium GWF2_54_11</name>
    <dbReference type="NCBI Taxonomy" id="1817851"/>
    <lineage>
        <taxon>Bacteria</taxon>
        <taxon>Candidatus Edwardsiibacteriota</taxon>
    </lineage>
</organism>
<gene>
    <name evidence="2" type="ORF">A2024_05715</name>
</gene>
<dbReference type="Proteomes" id="UP000177230">
    <property type="component" value="Unassembled WGS sequence"/>
</dbReference>
<keyword evidence="1" id="KW-0472">Membrane</keyword>
<accession>A0A1F5RHZ0</accession>
<feature type="transmembrane region" description="Helical" evidence="1">
    <location>
        <begin position="161"/>
        <end position="188"/>
    </location>
</feature>
<reference evidence="2 3" key="1">
    <citation type="journal article" date="2016" name="Nat. Commun.">
        <title>Thousands of microbial genomes shed light on interconnected biogeochemical processes in an aquifer system.</title>
        <authorList>
            <person name="Anantharaman K."/>
            <person name="Brown C.T."/>
            <person name="Hug L.A."/>
            <person name="Sharon I."/>
            <person name="Castelle C.J."/>
            <person name="Probst A.J."/>
            <person name="Thomas B.C."/>
            <person name="Singh A."/>
            <person name="Wilkins M.J."/>
            <person name="Karaoz U."/>
            <person name="Brodie E.L."/>
            <person name="Williams K.H."/>
            <person name="Hubbard S.S."/>
            <person name="Banfield J.F."/>
        </authorList>
    </citation>
    <scope>NUCLEOTIDE SEQUENCE [LARGE SCALE GENOMIC DNA]</scope>
</reference>
<feature type="transmembrane region" description="Helical" evidence="1">
    <location>
        <begin position="249"/>
        <end position="270"/>
    </location>
</feature>
<feature type="transmembrane region" description="Helical" evidence="1">
    <location>
        <begin position="36"/>
        <end position="53"/>
    </location>
</feature>
<sequence>MSNVINVKQKSENERLFLYIPFSLLYLWKASTGIKYLVFLVLFIPLIYGFLGIKDPFNIFNYIIIVPLYFALASTIVRELYQRLDEIYGPSNSFHLSKTFPRKKFEKINPHKLVLFLSCLSLVFQLCYIFNELGLGHGNNPIYPLFSRLFEQHWFFRNFPLIFFIEYITVQFFALWFAFTIVFALIDLCRRYYWVLRKSRIFHRDYEVADNWVEGTNKTFYKVTFMSILLCLNAYTYRSLIHNGSTLNSLGFIFFGLLLVLLVIIARTYLRLNKMKYKLIKLRRSKSAHPIRRIIQIIWIIIAAIVEAVPSITISQTTTGSMLILNIYEFIRPWIDNIFQFKQF</sequence>
<protein>
    <submittedName>
        <fullName evidence="2">Uncharacterized protein</fullName>
    </submittedName>
</protein>
<name>A0A1F5RHZ0_9BACT</name>
<dbReference type="AlphaFoldDB" id="A0A1F5RHZ0"/>
<proteinExistence type="predicted"/>
<evidence type="ECO:0000256" key="1">
    <source>
        <dbReference type="SAM" id="Phobius"/>
    </source>
</evidence>
<keyword evidence="1" id="KW-1133">Transmembrane helix</keyword>
<dbReference type="EMBL" id="MFFM01000009">
    <property type="protein sequence ID" value="OGF14030.1"/>
    <property type="molecule type" value="Genomic_DNA"/>
</dbReference>
<feature type="transmembrane region" description="Helical" evidence="1">
    <location>
        <begin position="113"/>
        <end position="131"/>
    </location>
</feature>
<evidence type="ECO:0000313" key="3">
    <source>
        <dbReference type="Proteomes" id="UP000177230"/>
    </source>
</evidence>
<comment type="caution">
    <text evidence="2">The sequence shown here is derived from an EMBL/GenBank/DDBJ whole genome shotgun (WGS) entry which is preliminary data.</text>
</comment>
<feature type="transmembrane region" description="Helical" evidence="1">
    <location>
        <begin position="59"/>
        <end position="77"/>
    </location>
</feature>